<reference evidence="13" key="1">
    <citation type="journal article" date="2023" name="G3 (Bethesda)">
        <title>Whole genome assembly and annotation of the endangered Caribbean coral Acropora cervicornis.</title>
        <authorList>
            <person name="Selwyn J.D."/>
            <person name="Vollmer S.V."/>
        </authorList>
    </citation>
    <scope>NUCLEOTIDE SEQUENCE</scope>
    <source>
        <strain evidence="13">K2</strain>
    </source>
</reference>
<sequence length="296" mass="34097">MVRGAIKYAILLGIILGIGIITKVLEKVLESASIKGFKFRVYEGQLVRRLPFNTELTPSKFNALVQNKLLTSGEARTQERKLSETQLRARLRALEKKMALQKSSWDPRLPVIFAITPTYRRFLQKAELTRTAQTLKHVKNLHWIVVEDSHERTNLVKRFLSNSGLNYTHLNTRTPVEMRRGRNKPRWTKSRGVEQRNTGIEWLRENINPNLTKGVVYFADDDNTYDIRLFEEIRSVNTVGVWPVAFTGAARWAGPICKHGRVVYVWHTRTETPIVNINGEKQLIKRGKPSNPDVET</sequence>
<dbReference type="EC" id="2.4.1.135" evidence="3 12"/>
<evidence type="ECO:0000256" key="8">
    <source>
        <dbReference type="ARBA" id="ARBA00023136"/>
    </source>
</evidence>
<dbReference type="GO" id="GO:0015018">
    <property type="term" value="F:galactosylgalactosylxylosylprotein 3-beta-glucuronosyltransferase activity"/>
    <property type="evidence" value="ECO:0007669"/>
    <property type="project" value="UniProtKB-UniRule"/>
</dbReference>
<comment type="similarity">
    <text evidence="2 12">Belongs to the glycosyltransferase 43 family.</text>
</comment>
<evidence type="ECO:0000256" key="5">
    <source>
        <dbReference type="ARBA" id="ARBA00022692"/>
    </source>
</evidence>
<dbReference type="CDD" id="cd00218">
    <property type="entry name" value="GlcAT-I"/>
    <property type="match status" value="1"/>
</dbReference>
<dbReference type="Proteomes" id="UP001249851">
    <property type="component" value="Unassembled WGS sequence"/>
</dbReference>
<keyword evidence="11 12" id="KW-0479">Metal-binding</keyword>
<accession>A0AAD9Q2G5</accession>
<name>A0AAD9Q2G5_ACRCE</name>
<keyword evidence="7 12" id="KW-1133">Transmembrane helix</keyword>
<keyword evidence="4 12" id="KW-0808">Transferase</keyword>
<dbReference type="PANTHER" id="PTHR10896">
    <property type="entry name" value="GALACTOSYLGALACTOSYLXYLOSYLPROTEIN 3-BETA-GLUCURONOSYLTRANSFERASE BETA-1,3-GLUCURONYLTRANSFERASE"/>
    <property type="match status" value="1"/>
</dbReference>
<evidence type="ECO:0000256" key="1">
    <source>
        <dbReference type="ARBA" id="ARBA00004606"/>
    </source>
</evidence>
<feature type="transmembrane region" description="Helical" evidence="12">
    <location>
        <begin position="6"/>
        <end position="25"/>
    </location>
</feature>
<comment type="cofactor">
    <cofactor evidence="11 12">
        <name>Mn(2+)</name>
        <dbReference type="ChEBI" id="CHEBI:29035"/>
    </cofactor>
</comment>
<protein>
    <recommendedName>
        <fullName evidence="3 12">Galactosylgalactosylxylosylprotein 3-beta-glucuronosyltransferase</fullName>
        <ecNumber evidence="3 12">2.4.1.135</ecNumber>
    </recommendedName>
</protein>
<proteinExistence type="inferred from homology"/>
<keyword evidence="6 12" id="KW-0735">Signal-anchor</keyword>
<organism evidence="13 14">
    <name type="scientific">Acropora cervicornis</name>
    <name type="common">Staghorn coral</name>
    <dbReference type="NCBI Taxonomy" id="6130"/>
    <lineage>
        <taxon>Eukaryota</taxon>
        <taxon>Metazoa</taxon>
        <taxon>Cnidaria</taxon>
        <taxon>Anthozoa</taxon>
        <taxon>Hexacorallia</taxon>
        <taxon>Scleractinia</taxon>
        <taxon>Astrocoeniina</taxon>
        <taxon>Acroporidae</taxon>
        <taxon>Acropora</taxon>
    </lineage>
</organism>
<comment type="pathway">
    <text evidence="12">Protein modification; protein glycosylation.</text>
</comment>
<reference evidence="13" key="2">
    <citation type="journal article" date="2023" name="Science">
        <title>Genomic signatures of disease resistance in endangered staghorn corals.</title>
        <authorList>
            <person name="Vollmer S.V."/>
            <person name="Selwyn J.D."/>
            <person name="Despard B.A."/>
            <person name="Roesel C.L."/>
        </authorList>
    </citation>
    <scope>NUCLEOTIDE SEQUENCE</scope>
    <source>
        <strain evidence="13">K2</strain>
    </source>
</reference>
<dbReference type="PANTHER" id="PTHR10896:SF65">
    <property type="entry name" value="GALACTOSYLGALACTOSYLXYLOSYLPROTEIN 3-BETA-GLUCURONOSYLTRANSFERASE 3"/>
    <property type="match status" value="1"/>
</dbReference>
<evidence type="ECO:0000256" key="12">
    <source>
        <dbReference type="RuleBase" id="RU363127"/>
    </source>
</evidence>
<dbReference type="InterPro" id="IPR005027">
    <property type="entry name" value="Glyco_trans_43"/>
</dbReference>
<dbReference type="GO" id="GO:0046872">
    <property type="term" value="F:metal ion binding"/>
    <property type="evidence" value="ECO:0007669"/>
    <property type="project" value="UniProtKB-KW"/>
</dbReference>
<keyword evidence="9" id="KW-0325">Glycoprotein</keyword>
<evidence type="ECO:0000256" key="4">
    <source>
        <dbReference type="ARBA" id="ARBA00022679"/>
    </source>
</evidence>
<keyword evidence="5 12" id="KW-0812">Transmembrane</keyword>
<dbReference type="InterPro" id="IPR029044">
    <property type="entry name" value="Nucleotide-diphossugar_trans"/>
</dbReference>
<evidence type="ECO:0000256" key="6">
    <source>
        <dbReference type="ARBA" id="ARBA00022968"/>
    </source>
</evidence>
<gene>
    <name evidence="13" type="ORF">P5673_025208</name>
</gene>
<evidence type="ECO:0000256" key="9">
    <source>
        <dbReference type="ARBA" id="ARBA00023180"/>
    </source>
</evidence>
<keyword evidence="12" id="KW-0333">Golgi apparatus</keyword>
<keyword evidence="14" id="KW-1185">Reference proteome</keyword>
<dbReference type="Pfam" id="PF03360">
    <property type="entry name" value="Glyco_transf_43"/>
    <property type="match status" value="1"/>
</dbReference>
<comment type="catalytic activity">
    <reaction evidence="10 12">
        <text>3-O-(beta-D-galactosyl-(1-&gt;3)-beta-D-galactosyl-(1-&gt;4)-beta-D-xylosyl)-L-seryl-[protein] + UDP-alpha-D-glucuronate = 3-O-(beta-D-GlcA-(1-&gt;3)-beta-D-Gal-(1-&gt;3)-beta-D-Gal-(1-&gt;4)-beta-D-Xyl)-L-seryl-[protein] + UDP + H(+)</text>
        <dbReference type="Rhea" id="RHEA:24168"/>
        <dbReference type="Rhea" id="RHEA-COMP:12571"/>
        <dbReference type="Rhea" id="RHEA-COMP:12573"/>
        <dbReference type="ChEBI" id="CHEBI:15378"/>
        <dbReference type="ChEBI" id="CHEBI:58052"/>
        <dbReference type="ChEBI" id="CHEBI:58223"/>
        <dbReference type="ChEBI" id="CHEBI:132090"/>
        <dbReference type="ChEBI" id="CHEBI:132093"/>
        <dbReference type="EC" id="2.4.1.135"/>
    </reaction>
</comment>
<keyword evidence="11 12" id="KW-0464">Manganese</keyword>
<evidence type="ECO:0000256" key="10">
    <source>
        <dbReference type="ARBA" id="ARBA00047979"/>
    </source>
</evidence>
<dbReference type="GO" id="GO:0000139">
    <property type="term" value="C:Golgi membrane"/>
    <property type="evidence" value="ECO:0007669"/>
    <property type="project" value="UniProtKB-SubCell"/>
</dbReference>
<evidence type="ECO:0000256" key="3">
    <source>
        <dbReference type="ARBA" id="ARBA00012641"/>
    </source>
</evidence>
<dbReference type="Gene3D" id="3.90.550.10">
    <property type="entry name" value="Spore Coat Polysaccharide Biosynthesis Protein SpsA, Chain A"/>
    <property type="match status" value="1"/>
</dbReference>
<evidence type="ECO:0000256" key="2">
    <source>
        <dbReference type="ARBA" id="ARBA00007706"/>
    </source>
</evidence>
<comment type="caution">
    <text evidence="13">The sequence shown here is derived from an EMBL/GenBank/DDBJ whole genome shotgun (WGS) entry which is preliminary data.</text>
</comment>
<dbReference type="EMBL" id="JARQWQ010000077">
    <property type="protein sequence ID" value="KAK2553451.1"/>
    <property type="molecule type" value="Genomic_DNA"/>
</dbReference>
<comment type="subcellular location">
    <subcellularLocation>
        <location evidence="12">Golgi apparatus membrane</location>
        <topology evidence="12">Single-pass type II membrane protein</topology>
    </subcellularLocation>
    <subcellularLocation>
        <location evidence="1">Membrane</location>
        <topology evidence="1">Single-pass type II membrane protein</topology>
    </subcellularLocation>
</comment>
<evidence type="ECO:0000313" key="13">
    <source>
        <dbReference type="EMBL" id="KAK2553451.1"/>
    </source>
</evidence>
<evidence type="ECO:0000313" key="14">
    <source>
        <dbReference type="Proteomes" id="UP001249851"/>
    </source>
</evidence>
<feature type="binding site" evidence="11">
    <location>
        <position position="222"/>
    </location>
    <ligand>
        <name>Mn(2+)</name>
        <dbReference type="ChEBI" id="CHEBI:29035"/>
    </ligand>
</feature>
<dbReference type="AlphaFoldDB" id="A0AAD9Q2G5"/>
<dbReference type="GO" id="GO:0005975">
    <property type="term" value="P:carbohydrate metabolic process"/>
    <property type="evidence" value="ECO:0007669"/>
    <property type="project" value="TreeGrafter"/>
</dbReference>
<evidence type="ECO:0000256" key="7">
    <source>
        <dbReference type="ARBA" id="ARBA00022989"/>
    </source>
</evidence>
<dbReference type="SUPFAM" id="SSF53448">
    <property type="entry name" value="Nucleotide-diphospho-sugar transferases"/>
    <property type="match status" value="1"/>
</dbReference>
<evidence type="ECO:0000256" key="11">
    <source>
        <dbReference type="PIRSR" id="PIRSR605027-3"/>
    </source>
</evidence>
<dbReference type="GO" id="GO:0050650">
    <property type="term" value="P:chondroitin sulfate proteoglycan biosynthetic process"/>
    <property type="evidence" value="ECO:0007669"/>
    <property type="project" value="TreeGrafter"/>
</dbReference>
<keyword evidence="8 12" id="KW-0472">Membrane</keyword>